<keyword evidence="1" id="KW-0479">Metal-binding</keyword>
<proteinExistence type="predicted"/>
<comment type="caution">
    <text evidence="3">The sequence shown here is derived from an EMBL/GenBank/DDBJ whole genome shotgun (WGS) entry which is preliminary data.</text>
</comment>
<evidence type="ECO:0000313" key="3">
    <source>
        <dbReference type="EMBL" id="CAD8086423.1"/>
    </source>
</evidence>
<dbReference type="OMA" id="QHTNIKQ"/>
<accession>A0A8S1NA32</accession>
<dbReference type="SMART" id="SM00355">
    <property type="entry name" value="ZnF_C2H2"/>
    <property type="match status" value="1"/>
</dbReference>
<evidence type="ECO:0000259" key="2">
    <source>
        <dbReference type="PROSITE" id="PS50157"/>
    </source>
</evidence>
<feature type="domain" description="C2H2-type" evidence="2">
    <location>
        <begin position="91"/>
        <end position="119"/>
    </location>
</feature>
<evidence type="ECO:0000313" key="4">
    <source>
        <dbReference type="Proteomes" id="UP000688137"/>
    </source>
</evidence>
<dbReference type="InterPro" id="IPR013087">
    <property type="entry name" value="Znf_C2H2_type"/>
</dbReference>
<dbReference type="Proteomes" id="UP000688137">
    <property type="component" value="Unassembled WGS sequence"/>
</dbReference>
<name>A0A8S1NA32_PARPR</name>
<reference evidence="3" key="1">
    <citation type="submission" date="2021-01" db="EMBL/GenBank/DDBJ databases">
        <authorList>
            <consortium name="Genoscope - CEA"/>
            <person name="William W."/>
        </authorList>
    </citation>
    <scope>NUCLEOTIDE SEQUENCE</scope>
</reference>
<dbReference type="GO" id="GO:0008270">
    <property type="term" value="F:zinc ion binding"/>
    <property type="evidence" value="ECO:0007669"/>
    <property type="project" value="UniProtKB-KW"/>
</dbReference>
<organism evidence="3 4">
    <name type="scientific">Paramecium primaurelia</name>
    <dbReference type="NCBI Taxonomy" id="5886"/>
    <lineage>
        <taxon>Eukaryota</taxon>
        <taxon>Sar</taxon>
        <taxon>Alveolata</taxon>
        <taxon>Ciliophora</taxon>
        <taxon>Intramacronucleata</taxon>
        <taxon>Oligohymenophorea</taxon>
        <taxon>Peniculida</taxon>
        <taxon>Parameciidae</taxon>
        <taxon>Paramecium</taxon>
    </lineage>
</organism>
<gene>
    <name evidence="3" type="ORF">PPRIM_AZ9-3.1.T0760184</name>
</gene>
<sequence>MIQFQLASAIFLKEFLKIVDLQNFNIESIDERIEQLKIQILQNQQFNGFLKEEQNYNPQTKCEYPELENHIQQKTKKQHGNKFTSNGKQYFQCSKCTKIFNHPSSLSRHKKNQHKNIKHDLFRVQKLQTQQQQQQQQDIVINFTDLQN</sequence>
<keyword evidence="4" id="KW-1185">Reference proteome</keyword>
<protein>
    <recommendedName>
        <fullName evidence="2">C2H2-type domain-containing protein</fullName>
    </recommendedName>
</protein>
<dbReference type="PROSITE" id="PS50157">
    <property type="entry name" value="ZINC_FINGER_C2H2_2"/>
    <property type="match status" value="1"/>
</dbReference>
<keyword evidence="1" id="KW-0863">Zinc-finger</keyword>
<dbReference type="PROSITE" id="PS00028">
    <property type="entry name" value="ZINC_FINGER_C2H2_1"/>
    <property type="match status" value="1"/>
</dbReference>
<evidence type="ECO:0000256" key="1">
    <source>
        <dbReference type="PROSITE-ProRule" id="PRU00042"/>
    </source>
</evidence>
<dbReference type="AlphaFoldDB" id="A0A8S1NA32"/>
<dbReference type="EMBL" id="CAJJDM010000079">
    <property type="protein sequence ID" value="CAD8086423.1"/>
    <property type="molecule type" value="Genomic_DNA"/>
</dbReference>
<keyword evidence="1" id="KW-0862">Zinc</keyword>